<evidence type="ECO:0000313" key="4">
    <source>
        <dbReference type="Proteomes" id="UP001221757"/>
    </source>
</evidence>
<organism evidence="3 4">
    <name type="scientific">Mycena rosella</name>
    <name type="common">Pink bonnet</name>
    <name type="synonym">Agaricus rosellus</name>
    <dbReference type="NCBI Taxonomy" id="1033263"/>
    <lineage>
        <taxon>Eukaryota</taxon>
        <taxon>Fungi</taxon>
        <taxon>Dikarya</taxon>
        <taxon>Basidiomycota</taxon>
        <taxon>Agaricomycotina</taxon>
        <taxon>Agaricomycetes</taxon>
        <taxon>Agaricomycetidae</taxon>
        <taxon>Agaricales</taxon>
        <taxon>Marasmiineae</taxon>
        <taxon>Mycenaceae</taxon>
        <taxon>Mycena</taxon>
    </lineage>
</organism>
<name>A0AAD7AWJ4_MYCRO</name>
<dbReference type="EMBL" id="JARKIE010001496">
    <property type="protein sequence ID" value="KAJ7601716.1"/>
    <property type="molecule type" value="Genomic_DNA"/>
</dbReference>
<dbReference type="Proteomes" id="UP001221757">
    <property type="component" value="Unassembled WGS sequence"/>
</dbReference>
<feature type="region of interest" description="Disordered" evidence="1">
    <location>
        <begin position="347"/>
        <end position="375"/>
    </location>
</feature>
<protein>
    <submittedName>
        <fullName evidence="3">Uncharacterized protein</fullName>
    </submittedName>
</protein>
<gene>
    <name evidence="3" type="ORF">B0H17DRAFT_1223021</name>
</gene>
<evidence type="ECO:0000256" key="2">
    <source>
        <dbReference type="SAM" id="Phobius"/>
    </source>
</evidence>
<proteinExistence type="predicted"/>
<feature type="region of interest" description="Disordered" evidence="1">
    <location>
        <begin position="207"/>
        <end position="230"/>
    </location>
</feature>
<keyword evidence="4" id="KW-1185">Reference proteome</keyword>
<comment type="caution">
    <text evidence="3">The sequence shown here is derived from an EMBL/GenBank/DDBJ whole genome shotgun (WGS) entry which is preliminary data.</text>
</comment>
<evidence type="ECO:0000313" key="3">
    <source>
        <dbReference type="EMBL" id="KAJ7601716.1"/>
    </source>
</evidence>
<reference evidence="3" key="1">
    <citation type="submission" date="2023-03" db="EMBL/GenBank/DDBJ databases">
        <title>Massive genome expansion in bonnet fungi (Mycena s.s.) driven by repeated elements and novel gene families across ecological guilds.</title>
        <authorList>
            <consortium name="Lawrence Berkeley National Laboratory"/>
            <person name="Harder C.B."/>
            <person name="Miyauchi S."/>
            <person name="Viragh M."/>
            <person name="Kuo A."/>
            <person name="Thoen E."/>
            <person name="Andreopoulos B."/>
            <person name="Lu D."/>
            <person name="Skrede I."/>
            <person name="Drula E."/>
            <person name="Henrissat B."/>
            <person name="Morin E."/>
            <person name="Kohler A."/>
            <person name="Barry K."/>
            <person name="LaButti K."/>
            <person name="Morin E."/>
            <person name="Salamov A."/>
            <person name="Lipzen A."/>
            <person name="Mereny Z."/>
            <person name="Hegedus B."/>
            <person name="Baldrian P."/>
            <person name="Stursova M."/>
            <person name="Weitz H."/>
            <person name="Taylor A."/>
            <person name="Grigoriev I.V."/>
            <person name="Nagy L.G."/>
            <person name="Martin F."/>
            <person name="Kauserud H."/>
        </authorList>
    </citation>
    <scope>NUCLEOTIDE SEQUENCE</scope>
    <source>
        <strain evidence="3">CBHHK067</strain>
    </source>
</reference>
<keyword evidence="2" id="KW-1133">Transmembrane helix</keyword>
<keyword evidence="2" id="KW-0812">Transmembrane</keyword>
<feature type="compositionally biased region" description="Pro residues" evidence="1">
    <location>
        <begin position="216"/>
        <end position="230"/>
    </location>
</feature>
<accession>A0AAD7AWJ4</accession>
<sequence>MAGVAGGANWREALTSDTILVGGKGPTIFACLAIGPSLEIEDSDFDVLIGLRTSLYICNICAHKRQSCHCLDHISNTYSFRSSWLCLVHPIIACTHRCISVISRPLRSLRAACRRLAHIFAILTRVCVTVCIVVPPLIRLAHHALVRPSRFDLSDPSRLTFQYGRLSPAVPPLSRPPACPPALLPASRPLACPPSCPLARPSALPPALAPSSRPLAAPPAPSPPPRPFLPLPARLGLDMSVKTKKQKQKQDRRAYPFHQLLADRPCNPPLGLAPVALGVASLLNARLESSLSRAPLTTPFAPPSLFEDAHERTLLFFPGSRTPHPTPTQARAAHTLLRDGTPLFLPGSRNPTPYSGPDTPAEARELPPARMEGPDTQPTDVAQFLDLHASDSDDDNNEEAPFIMTQQDLDFIDDDTRYPESVLLLSKHTLEQPEVSDLEELAAHYEKEVSSYTQSAAMELNDAVKLSDVAHDLTQHPGLRPAMEEAISFVMPKPVAPALPPRAEDTAGQMIHQLKQLVPAASSFDVVQNGTWIHFWFQIVATGKPLRQAAYPRIYPTIEEVAPFFVVYDQFTNARFVGPAFCLQAGDRVIVTEGQHTGDHFYILKVRDFLADTTAKDRYIPLEDVPKETAIQANLVIQMARLHVRAQATKENPGFWHPPTQLRHHVLYPSALPQILDRVHITGFHPSMDQGVAWIMSIQDIGDHRQLIKVKRENDQTLDVELDALHRDFHLGDHLLVARGEHKSRKGFVTALLDCGVLELFDGSQPQWSEWAERHPDTNSGVHFGIAHTFQVRSADVDFLLFNANGNDSAMLAVNNFVGQYTVTSEVPHSSIPRPVSDAPNVLLTRRENKAAISAEEDTRITVSSLVGHSLAANFQHLDDEQQARNVQIAKLKQQQDQDKIELLNKVGKRYEDLKVLVVGTKVTKATIEGQKGSVFKGKRGRVIGDFDSDACAVRLRAQDLTLCTNVRGDTRGIMARLVLILRGVRLISASTFVHGDNLPSPRVSSSRPISSTSLPLRTSPTHLLAAFPHLISATATALHASSCFPSNSPVFSLMSSPLLVERLVGTSFLCEDLSSPVSLDFLRRSVSSHLAAALPLSCSFPLSSLLDLSCSTSISMLGLCAIRARAPRVSVPWSGLHLWQAPTLLLPPPPCFSFWLPPSFLNKQPIPPILDGHVSLSSRVADTHVSLLDVRKAAASFLPFKKARKSAKQNVLGSSSFCPAFPPTAASSFGLLLIPTLRTFP</sequence>
<keyword evidence="2" id="KW-0472">Membrane</keyword>
<evidence type="ECO:0000256" key="1">
    <source>
        <dbReference type="SAM" id="MobiDB-lite"/>
    </source>
</evidence>
<dbReference type="AlphaFoldDB" id="A0AAD7AWJ4"/>
<feature type="transmembrane region" description="Helical" evidence="2">
    <location>
        <begin position="116"/>
        <end position="138"/>
    </location>
</feature>